<reference evidence="2 3" key="2">
    <citation type="journal article" date="1995" name="Appl. Microbiol. Biotechnol.">
        <title>Purification and properties of an alkaline protease from alkalophilic Bacillus sp. KSM-K16.</title>
        <authorList>
            <person name="Kobayashi T."/>
            <person name="Hakamada Y."/>
            <person name="Adachi S."/>
            <person name="Hitomi J."/>
            <person name="Yoshimatsu T."/>
            <person name="Koike K."/>
            <person name="Kawai S."/>
            <person name="Ito S."/>
        </authorList>
    </citation>
    <scope>NUCLEOTIDE SEQUENCE [LARGE SCALE GENOMIC DNA]</scope>
    <source>
        <strain evidence="2 3">KSM-K16</strain>
    </source>
</reference>
<dbReference type="OrthoDB" id="9873243at2"/>
<reference evidence="2 3" key="1">
    <citation type="journal article" date="1994" name="J. Ferment. Bioeng.">
        <title>Molecular cloning and nucleotide sequence of the gene for an alkaline protease from the alkalophilic Bacillus sp. KSM-K16.</title>
        <authorList>
            <person name="Hakamada Y."/>
            <person name="Kobayashi T."/>
            <person name="Hitomi J."/>
            <person name="Kawai S."/>
            <person name="Ito S."/>
        </authorList>
    </citation>
    <scope>NUCLEOTIDE SEQUENCE [LARGE SCALE GENOMIC DNA]</scope>
    <source>
        <strain evidence="2 3">KSM-K16</strain>
    </source>
</reference>
<dbReference type="EMBL" id="AP006627">
    <property type="protein sequence ID" value="BAD63886.1"/>
    <property type="molecule type" value="Genomic_DNA"/>
</dbReference>
<dbReference type="RefSeq" id="WP_011246199.1">
    <property type="nucleotide sequence ID" value="NC_006582.1"/>
</dbReference>
<reference evidence="2 3" key="5">
    <citation type="journal article" date="2007" name="Extremophiles">
        <title>Intragenomic diversity of the V1 regions of 16S rRNA genes in high-alkaline protease-producing Bacillus clausii spp.</title>
        <authorList>
            <person name="Kageyama Y."/>
            <person name="Takaki Y."/>
            <person name="Shimamura S."/>
            <person name="Nishi S."/>
            <person name="Nogi Y."/>
            <person name="Uchimura K."/>
            <person name="Kobayashi T."/>
            <person name="Hitomi J."/>
            <person name="Ozaki K."/>
            <person name="Kawai S."/>
            <person name="Ito S."/>
            <person name="Horikoshi K."/>
        </authorList>
    </citation>
    <scope>NUCLEOTIDE SEQUENCE [LARGE SCALE GENOMIC DNA]</scope>
    <source>
        <strain evidence="2 3">KSM-K16</strain>
    </source>
</reference>
<dbReference type="Proteomes" id="UP000001168">
    <property type="component" value="Chromosome"/>
</dbReference>
<dbReference type="STRING" id="66692.ABC1348"/>
<organism evidence="2 3">
    <name type="scientific">Shouchella clausii (strain KSM-K16)</name>
    <name type="common">Alkalihalobacillus clausii</name>
    <dbReference type="NCBI Taxonomy" id="66692"/>
    <lineage>
        <taxon>Bacteria</taxon>
        <taxon>Bacillati</taxon>
        <taxon>Bacillota</taxon>
        <taxon>Bacilli</taxon>
        <taxon>Bacillales</taxon>
        <taxon>Bacillaceae</taxon>
        <taxon>Shouchella</taxon>
    </lineage>
</organism>
<keyword evidence="1" id="KW-1133">Transmembrane helix</keyword>
<keyword evidence="3" id="KW-1185">Reference proteome</keyword>
<dbReference type="KEGG" id="bcl:ABC1348"/>
<feature type="transmembrane region" description="Helical" evidence="1">
    <location>
        <begin position="104"/>
        <end position="124"/>
    </location>
</feature>
<dbReference type="HOGENOM" id="CLU_1727713_0_0_9"/>
<reference evidence="2 3" key="3">
    <citation type="journal article" date="1997" name="Protein Eng.">
        <title>High-resolution crystal structure of M-protease: phylogeny aided analysis of the high-alkaline adaptation mechanism.</title>
        <authorList>
            <person name="Shirai T."/>
            <person name="Suzuki A."/>
            <person name="Yamane T."/>
            <person name="Ashida T."/>
            <person name="Kobayashi T."/>
            <person name="Ito S."/>
        </authorList>
    </citation>
    <scope>NUCLEOTIDE SEQUENCE [LARGE SCALE GENOMIC DNA]</scope>
    <source>
        <strain evidence="2 3">KSM-K16</strain>
    </source>
</reference>
<evidence type="ECO:0000313" key="2">
    <source>
        <dbReference type="EMBL" id="BAD63886.1"/>
    </source>
</evidence>
<evidence type="ECO:0000256" key="1">
    <source>
        <dbReference type="SAM" id="Phobius"/>
    </source>
</evidence>
<sequence length="151" mass="17734">MLMNDVLRLEKKIEQVLFKKDIEFEYIDNTPSLSELCMELTLNPKENKEKLSKINANTLDFLYITIKSTIATSNPWSGQFFGYAATVIAIMSIIFSTVDTFDINPLLLKGFLFFNTILFNHVILRDTRQNRSKFYYVYILELIKQIKEERV</sequence>
<protein>
    <submittedName>
        <fullName evidence="2">Uncharacterized protein</fullName>
    </submittedName>
</protein>
<reference evidence="3" key="4">
    <citation type="submission" date="2003-10" db="EMBL/GenBank/DDBJ databases">
        <title>The complete genome sequence of the alkaliphilic Bacillus clausii KSM-K16.</title>
        <authorList>
            <person name="Takaki Y."/>
            <person name="Kageyama Y."/>
            <person name="Shimamura S."/>
            <person name="Suzuki H."/>
            <person name="Nishi S."/>
            <person name="Hatada Y."/>
            <person name="Kawai S."/>
            <person name="Ito S."/>
            <person name="Horikoshi K."/>
        </authorList>
    </citation>
    <scope>NUCLEOTIDE SEQUENCE [LARGE SCALE GENOMIC DNA]</scope>
    <source>
        <strain evidence="3">KSM-K16</strain>
    </source>
</reference>
<dbReference type="AlphaFoldDB" id="Q5WIB9"/>
<proteinExistence type="predicted"/>
<accession>Q5WIB9</accession>
<keyword evidence="1" id="KW-0812">Transmembrane</keyword>
<gene>
    <name evidence="2" type="ordered locus">ABC1348</name>
</gene>
<feature type="transmembrane region" description="Helical" evidence="1">
    <location>
        <begin position="80"/>
        <end position="98"/>
    </location>
</feature>
<name>Q5WIB9_SHOC1</name>
<keyword evidence="1" id="KW-0472">Membrane</keyword>
<evidence type="ECO:0000313" key="3">
    <source>
        <dbReference type="Proteomes" id="UP000001168"/>
    </source>
</evidence>